<gene>
    <name evidence="2" type="ORF">FC96_GL002084</name>
</gene>
<evidence type="ECO:0000313" key="3">
    <source>
        <dbReference type="Proteomes" id="UP000050911"/>
    </source>
</evidence>
<dbReference type="InterPro" id="IPR000361">
    <property type="entry name" value="ATAP_core_dom"/>
</dbReference>
<dbReference type="AlphaFoldDB" id="A0A0R1HYB4"/>
<dbReference type="Pfam" id="PF01521">
    <property type="entry name" value="Fe-S_biosyn"/>
    <property type="match status" value="1"/>
</dbReference>
<feature type="domain" description="Core" evidence="1">
    <location>
        <begin position="3"/>
        <end position="111"/>
    </location>
</feature>
<dbReference type="InterPro" id="IPR035903">
    <property type="entry name" value="HesB-like_dom_sf"/>
</dbReference>
<dbReference type="OrthoDB" id="2187371at2"/>
<keyword evidence="3" id="KW-1185">Reference proteome</keyword>
<evidence type="ECO:0000313" key="2">
    <source>
        <dbReference type="EMBL" id="KRK47879.1"/>
    </source>
</evidence>
<sequence length="131" mass="13927">MLNLHVTPSMQQLMADKRLSDRPLLLITDDGGGRYSLSGGACTIGAKFSLIVLTAPDARYPLSIQNDADWSLKTSDYDAAFMGPGLVLDYKNHQIQLRDNAGLLDSAVEIADGAAVLAAFNQGIVAKGESC</sequence>
<name>A0A0R1HYB4_9LACO</name>
<protein>
    <recommendedName>
        <fullName evidence="1">Core domain-containing protein</fullName>
    </recommendedName>
</protein>
<dbReference type="STRING" id="1302272.FC96_GL002084"/>
<evidence type="ECO:0000259" key="1">
    <source>
        <dbReference type="Pfam" id="PF01521"/>
    </source>
</evidence>
<reference evidence="2 3" key="1">
    <citation type="journal article" date="2015" name="Genome Announc.">
        <title>Expanding the biotechnology potential of lactobacilli through comparative genomics of 213 strains and associated genera.</title>
        <authorList>
            <person name="Sun Z."/>
            <person name="Harris H.M."/>
            <person name="McCann A."/>
            <person name="Guo C."/>
            <person name="Argimon S."/>
            <person name="Zhang W."/>
            <person name="Yang X."/>
            <person name="Jeffery I.B."/>
            <person name="Cooney J.C."/>
            <person name="Kagawa T.F."/>
            <person name="Liu W."/>
            <person name="Song Y."/>
            <person name="Salvetti E."/>
            <person name="Wrobel A."/>
            <person name="Rasinkangas P."/>
            <person name="Parkhill J."/>
            <person name="Rea M.C."/>
            <person name="O'Sullivan O."/>
            <person name="Ritari J."/>
            <person name="Douillard F.P."/>
            <person name="Paul Ross R."/>
            <person name="Yang R."/>
            <person name="Briner A.E."/>
            <person name="Felis G.E."/>
            <person name="de Vos W.M."/>
            <person name="Barrangou R."/>
            <person name="Klaenhammer T.R."/>
            <person name="Caufield P.W."/>
            <person name="Cui Y."/>
            <person name="Zhang H."/>
            <person name="O'Toole P.W."/>
        </authorList>
    </citation>
    <scope>NUCLEOTIDE SEQUENCE [LARGE SCALE GENOMIC DNA]</scope>
    <source>
        <strain evidence="2 3">JCM 15530</strain>
    </source>
</reference>
<dbReference type="SUPFAM" id="SSF89360">
    <property type="entry name" value="HesB-like domain"/>
    <property type="match status" value="1"/>
</dbReference>
<accession>A0A0R1HYB4</accession>
<organism evidence="2 3">
    <name type="scientific">Secundilactobacillus kimchicus JCM 15530</name>
    <dbReference type="NCBI Taxonomy" id="1302272"/>
    <lineage>
        <taxon>Bacteria</taxon>
        <taxon>Bacillati</taxon>
        <taxon>Bacillota</taxon>
        <taxon>Bacilli</taxon>
        <taxon>Lactobacillales</taxon>
        <taxon>Lactobacillaceae</taxon>
        <taxon>Secundilactobacillus</taxon>
    </lineage>
</organism>
<dbReference type="PATRIC" id="fig|1302272.5.peg.2130"/>
<dbReference type="EMBL" id="AZCX01000005">
    <property type="protein sequence ID" value="KRK47879.1"/>
    <property type="molecule type" value="Genomic_DNA"/>
</dbReference>
<proteinExistence type="predicted"/>
<dbReference type="Proteomes" id="UP000050911">
    <property type="component" value="Unassembled WGS sequence"/>
</dbReference>
<dbReference type="Gene3D" id="2.60.300.12">
    <property type="entry name" value="HesB-like domain"/>
    <property type="match status" value="1"/>
</dbReference>
<comment type="caution">
    <text evidence="2">The sequence shown here is derived from an EMBL/GenBank/DDBJ whole genome shotgun (WGS) entry which is preliminary data.</text>
</comment>
<dbReference type="RefSeq" id="WP_054660913.1">
    <property type="nucleotide sequence ID" value="NZ_AZCX01000005.1"/>
</dbReference>